<dbReference type="GO" id="GO:0005524">
    <property type="term" value="F:ATP binding"/>
    <property type="evidence" value="ECO:0007669"/>
    <property type="project" value="UniProtKB-KW"/>
</dbReference>
<dbReference type="InterPro" id="IPR036064">
    <property type="entry name" value="MYSc_Myo18"/>
</dbReference>
<keyword evidence="2" id="KW-0067">ATP-binding</keyword>
<dbReference type="GO" id="GO:0016460">
    <property type="term" value="C:myosin II complex"/>
    <property type="evidence" value="ECO:0007669"/>
    <property type="project" value="TreeGrafter"/>
</dbReference>
<keyword evidence="5" id="KW-0505">Motor protein</keyword>
<dbReference type="GO" id="GO:0003774">
    <property type="term" value="F:cytoskeletal motor activity"/>
    <property type="evidence" value="ECO:0007669"/>
    <property type="project" value="InterPro"/>
</dbReference>
<protein>
    <submittedName>
        <fullName evidence="10">Myosin XVIIIB</fullName>
    </submittedName>
</protein>
<feature type="compositionally biased region" description="Basic and acidic residues" evidence="8">
    <location>
        <begin position="2338"/>
        <end position="2355"/>
    </location>
</feature>
<evidence type="ECO:0000256" key="5">
    <source>
        <dbReference type="ARBA" id="ARBA00023175"/>
    </source>
</evidence>
<feature type="compositionally biased region" description="Low complexity" evidence="8">
    <location>
        <begin position="2384"/>
        <end position="2400"/>
    </location>
</feature>
<dbReference type="GO" id="GO:0031032">
    <property type="term" value="P:actomyosin structure organization"/>
    <property type="evidence" value="ECO:0007669"/>
    <property type="project" value="TreeGrafter"/>
</dbReference>
<dbReference type="SMART" id="SM00242">
    <property type="entry name" value="MYSc"/>
    <property type="match status" value="1"/>
</dbReference>
<dbReference type="Ensembl" id="ENSSOCT00000008120.1">
    <property type="protein sequence ID" value="ENSSOCP00000007919.1"/>
    <property type="gene ID" value="ENSSOCG00000005985.1"/>
</dbReference>
<evidence type="ECO:0000256" key="4">
    <source>
        <dbReference type="ARBA" id="ARBA00023123"/>
    </source>
</evidence>
<feature type="compositionally biased region" description="Gly residues" evidence="8">
    <location>
        <begin position="392"/>
        <end position="403"/>
    </location>
</feature>
<feature type="region of interest" description="Disordered" evidence="8">
    <location>
        <begin position="2189"/>
        <end position="2229"/>
    </location>
</feature>
<sequence>MAISSRLALWEQKESLAAPPLLLSVIPGGFIKQLVRETEKEAKAAKLRKETKASAKEEVSSAGSPTALGPCPHLSPAQSSSSGMGGPSQGSLLRPSAVPGAVLGGGVLQQAGGPGTGVGSFAPSWLDPAPLFAWQPTGEDGEAPAGDTPTAGGEVPSERQPLPNGLHTEGQGGQGSTAPPDKVLPPGRAAPGAIPSKAPSPTPSPAAAAPKAAETPRPEAPKAAKPSCPEKSPKDPWPGGGPLAPTAAPRKGPQHCSKVPSKEGDVPKGTGPQSTKKEKGAPPSHEQPLAKARAKREPGPAGKGPEKMKKDVGGGKKEPREIKKPGKTANKSEGLEGELRGIQEKSEDVVKEVGKAKEELGERKEAPGESKETGGSTDKDQVTCPQTCRALGAGGRCPRGQPGGQRRPRGAGWGVAVCGASAVCPARFFRQFLLDSPLSSPQAPRDVWYEAEKVWLVQRDGFTLATQLKPDVGTPELPSGRVRVRREADGSVTEVDEDSVQRTNPPSLDYADDLSALISLNECSALHTLQQRYQARLPCTYAGPGLPVLGCAPPLSPCPQAFKGKRDSTSPHVCSVAQRAYRTLLLRRQDQAIVALGRSGAGRTTCCRSALEYLVGTAGSVDGSVSVEKIQAMFTVLGAFGSVTTSHSSSSTRFSMVLSLDFSATGRITAAHLQTMLLERNRVTQQPHGESSFNVFPLMLAGLDAAHRWVRGSQGTGRLRSPEEKQKASVAFAQLRAAMATLGITAEEQAAVWRILAGIYHLGAAGACKVGRKQFMKFERASIAAEVLGCDLEEFTTAVFKHHLKQILAQVTARGPRLPPAEESPAGPKMTGVECVEGMAAGLYEELFAAVVSLINRSFSSQHLSMASIAVVDTPGFHNPRHQRGERAATFEELCHNYVHERLQALFYEKTFVLEMERYREENVEVSFDLPERSPLATLAVSLWQPQALPGSPGTDRRGLLWILDEEVLIPGAGDSTAFDRLCSYFATKGPEQEGKSGSAQLCEQALHFEISHQLGTDPVRYDLTGWVSKAKLNLSAQNAIQVLQRSKELVLPRSGVPLACRAVAGLEGRSQAALHRNACVRKTFASSLAAVKKSVCAQLKLQVDALMNLLRRSQLHFIHCLLPGTPQPSGAPRPPAPPDVAPQLDVPTLRAQLEGTQLLDALRLHRIGYADHLLLTQFRRRFQVLAPDVMKKHTSAYEVPDESKAIEELFQALDLEKKSVAIGRSQVFLKPGVISRLEKQRDKLIAQKMILLQAACRGFLSRQKFKRLKIQRLAVRCIQKNLVVFQAVRHWPWWQLLSRVRPLLSVNLAEEQLRAKEEELVVLRKKLEKSEQACSELRQTAEKLESKIIDLTTELSDERYKGDAACQVLDGERAERLRGARELQELQSKHDQVQKKLESVEKQLEEAQQLVQLREMKISGSGGEDEWQVRFECAQTEIAFLRKRLVQLEERLESELGAKKGLEQKLGEAQAACEAAKKASQQLRRRCRRLACELEDARVLAESQQSRSHELEKRQKKFDLQLAQALGESAFEKSLREKVSQENISIRWEMGKLQQSLEQKEAEAASLAQRGTVLANRVQELSTPSALDPRTVPVLRKQLWDLEASAAEQRKELERQTAAVDHLEQLHQRLELEIERMKQIHQKELEDKDEELEDVRQSCQRRLQQLEMQLEQEYEEKQMVLHEKQDLEGLVGTLCEQIGHRDFDVEKRLRRDLRRTRALLADVRLLRAAPGEPGTGTQELERLRKQLEESKAKCAEAQKSHQTAALELENLHTELETLSRNKTLVDEQLYQLQHERADLLKRIDEDQEDLNELMAKHKALIAQSATDIAQIQELQTQVEDVKKEKQSLQEKLQAAQARAARLEQSPAERSIVSRQEARIRDLESQLDFQTVQMKRFEVLVLRLRDSIIKMGEELEKAAESEAREKESTRYYQRRMEEMKADMDELVQRELESSRRRVELEQQLAELVAVRQVLQADLGTSIRRIADLQVALEELRSSDESDAESTIGEGQAGLGGRQDHPLLLPCCHHVPIPLSEGPVQGWERCHRSGARAALATPGRGAGVKSGKPAGGQGSSWASSPGSLKKPVDRIGETSPLVLRQGGSPAPDRRFPSPLSPRVPRRRGLSPAAGPVPSSSAALSEYVEELRRQRAVEREQGHPVLGDASPLPIYRTTGAAALRRCRAFPVAEDSLGKLDGNQPGEGEGAGAGLVRSSSLRSMASEPARSPALKRASKFGSYDSLLQSFDSSSRRPSSPAVGMEVLGAPRLSSWRRYLEPSVEDVEVGMGSGGLLSSASIDGKGSDPFSWRIPTLNYERRTNVDFDDFLPAIRKSRSTSSLAKPGRDRKDGHRPLTVRFEDEAIVGSSASSEMKGMAKHSPVPREDPGDLSDSSSSSGSLVSSRSADSIKRRPQPQRGDGEGCSGKASTQSSGASHRAEAEGKEDDVNSIMRKYLGKD</sequence>
<dbReference type="PRINTS" id="PR00193">
    <property type="entry name" value="MYOSINHEAVY"/>
</dbReference>
<feature type="compositionally biased region" description="Low complexity" evidence="8">
    <location>
        <begin position="2124"/>
        <end position="2137"/>
    </location>
</feature>
<dbReference type="PANTHER" id="PTHR45615:SF8">
    <property type="entry name" value="UNCONVENTIONAL MYOSIN-XVIIIB"/>
    <property type="match status" value="1"/>
</dbReference>
<keyword evidence="6" id="KW-0009">Actin-binding</keyword>
<evidence type="ECO:0000313" key="10">
    <source>
        <dbReference type="Ensembl" id="ENSSOCP00000007919.1"/>
    </source>
</evidence>
<comment type="similarity">
    <text evidence="6">Belongs to the TRAFAC class myosin-kinesin ATPase superfamily. Myosin family.</text>
</comment>
<evidence type="ECO:0000256" key="3">
    <source>
        <dbReference type="ARBA" id="ARBA00023054"/>
    </source>
</evidence>
<feature type="region of interest" description="Disordered" evidence="8">
    <location>
        <begin position="129"/>
        <end position="409"/>
    </location>
</feature>
<feature type="region of interest" description="Disordered" evidence="8">
    <location>
        <begin position="2053"/>
        <end position="2137"/>
    </location>
</feature>
<dbReference type="GO" id="GO:0016461">
    <property type="term" value="C:unconventional myosin complex"/>
    <property type="evidence" value="ECO:0007669"/>
    <property type="project" value="TreeGrafter"/>
</dbReference>
<dbReference type="PROSITE" id="PS51456">
    <property type="entry name" value="MYOSIN_MOTOR"/>
    <property type="match status" value="1"/>
</dbReference>
<feature type="domain" description="Myosin motor" evidence="9">
    <location>
        <begin position="509"/>
        <end position="1243"/>
    </location>
</feature>
<feature type="coiled-coil region" evidence="7">
    <location>
        <begin position="1384"/>
        <end position="1515"/>
    </location>
</feature>
<dbReference type="Gene3D" id="1.10.10.820">
    <property type="match status" value="1"/>
</dbReference>
<feature type="compositionally biased region" description="Basic and acidic residues" evidence="8">
    <location>
        <begin position="44"/>
        <end position="59"/>
    </location>
</feature>
<feature type="coiled-coil region" evidence="7">
    <location>
        <begin position="1738"/>
        <end position="1893"/>
    </location>
</feature>
<feature type="region of interest" description="Disordered" evidence="8">
    <location>
        <begin position="44"/>
        <end position="97"/>
    </location>
</feature>
<feature type="compositionally biased region" description="Gly residues" evidence="8">
    <location>
        <begin position="2059"/>
        <end position="2073"/>
    </location>
</feature>
<dbReference type="InterPro" id="IPR036961">
    <property type="entry name" value="Kinesin_motor_dom_sf"/>
</dbReference>
<feature type="region of interest" description="Disordered" evidence="8">
    <location>
        <begin position="2330"/>
        <end position="2452"/>
    </location>
</feature>
<dbReference type="SUPFAM" id="SSF52540">
    <property type="entry name" value="P-loop containing nucleoside triphosphate hydrolases"/>
    <property type="match status" value="1"/>
</dbReference>
<dbReference type="PROSITE" id="PS50096">
    <property type="entry name" value="IQ"/>
    <property type="match status" value="1"/>
</dbReference>
<evidence type="ECO:0000313" key="11">
    <source>
        <dbReference type="Proteomes" id="UP000694551"/>
    </source>
</evidence>
<evidence type="ECO:0000256" key="8">
    <source>
        <dbReference type="SAM" id="MobiDB-lite"/>
    </source>
</evidence>
<dbReference type="Proteomes" id="UP000694551">
    <property type="component" value="Unplaced"/>
</dbReference>
<keyword evidence="4 6" id="KW-0518">Myosin</keyword>
<feature type="compositionally biased region" description="Basic and acidic residues" evidence="8">
    <location>
        <begin position="304"/>
        <end position="324"/>
    </location>
</feature>
<dbReference type="GO" id="GO:0032982">
    <property type="term" value="C:myosin filament"/>
    <property type="evidence" value="ECO:0007669"/>
    <property type="project" value="TreeGrafter"/>
</dbReference>
<evidence type="ECO:0000256" key="1">
    <source>
        <dbReference type="ARBA" id="ARBA00022741"/>
    </source>
</evidence>
<keyword evidence="11" id="KW-1185">Reference proteome</keyword>
<feature type="coiled-coil region" evidence="7">
    <location>
        <begin position="1607"/>
        <end position="1684"/>
    </location>
</feature>
<dbReference type="InterPro" id="IPR001609">
    <property type="entry name" value="Myosin_head_motor_dom-like"/>
</dbReference>
<comment type="caution">
    <text evidence="6">Lacks conserved residue(s) required for the propagation of feature annotation.</text>
</comment>
<dbReference type="GO" id="GO:0051015">
    <property type="term" value="F:actin filament binding"/>
    <property type="evidence" value="ECO:0007669"/>
    <property type="project" value="TreeGrafter"/>
</dbReference>
<dbReference type="Gene3D" id="1.20.5.340">
    <property type="match status" value="1"/>
</dbReference>
<evidence type="ECO:0000256" key="6">
    <source>
        <dbReference type="PROSITE-ProRule" id="PRU00782"/>
    </source>
</evidence>
<dbReference type="Gene3D" id="1.20.58.530">
    <property type="match status" value="1"/>
</dbReference>
<evidence type="ECO:0000259" key="9">
    <source>
        <dbReference type="PROSITE" id="PS51456"/>
    </source>
</evidence>
<reference evidence="10" key="2">
    <citation type="submission" date="2025-09" db="UniProtKB">
        <authorList>
            <consortium name="Ensembl"/>
        </authorList>
    </citation>
    <scope>IDENTIFICATION</scope>
</reference>
<evidence type="ECO:0000256" key="2">
    <source>
        <dbReference type="ARBA" id="ARBA00022840"/>
    </source>
</evidence>
<name>A0A8D0F098_STROC</name>
<dbReference type="Pfam" id="PF00063">
    <property type="entry name" value="Myosin_head"/>
    <property type="match status" value="1"/>
</dbReference>
<dbReference type="CDD" id="cd01386">
    <property type="entry name" value="MYSc_Myo18"/>
    <property type="match status" value="1"/>
</dbReference>
<dbReference type="Gene3D" id="3.40.850.10">
    <property type="entry name" value="Kinesin motor domain"/>
    <property type="match status" value="1"/>
</dbReference>
<evidence type="ECO:0000256" key="7">
    <source>
        <dbReference type="SAM" id="Coils"/>
    </source>
</evidence>
<keyword evidence="3 7" id="KW-0175">Coiled coil</keyword>
<keyword evidence="1" id="KW-0547">Nucleotide-binding</keyword>
<reference evidence="10" key="1">
    <citation type="submission" date="2025-08" db="UniProtKB">
        <authorList>
            <consortium name="Ensembl"/>
        </authorList>
    </citation>
    <scope>IDENTIFICATION</scope>
</reference>
<feature type="compositionally biased region" description="Basic and acidic residues" evidence="8">
    <location>
        <begin position="333"/>
        <end position="381"/>
    </location>
</feature>
<accession>A0A8D0F098</accession>
<dbReference type="GO" id="GO:0005737">
    <property type="term" value="C:cytoplasm"/>
    <property type="evidence" value="ECO:0007669"/>
    <property type="project" value="TreeGrafter"/>
</dbReference>
<dbReference type="Gene3D" id="1.20.120.720">
    <property type="entry name" value="Myosin VI head, motor domain, U50 subdomain"/>
    <property type="match status" value="1"/>
</dbReference>
<feature type="coiled-coil region" evidence="7">
    <location>
        <begin position="1307"/>
        <end position="1355"/>
    </location>
</feature>
<organism evidence="10 11">
    <name type="scientific">Strix occidentalis caurina</name>
    <name type="common">northern spotted owl</name>
    <dbReference type="NCBI Taxonomy" id="311401"/>
    <lineage>
        <taxon>Eukaryota</taxon>
        <taxon>Metazoa</taxon>
        <taxon>Chordata</taxon>
        <taxon>Craniata</taxon>
        <taxon>Vertebrata</taxon>
        <taxon>Euteleostomi</taxon>
        <taxon>Archelosauria</taxon>
        <taxon>Archosauria</taxon>
        <taxon>Dinosauria</taxon>
        <taxon>Saurischia</taxon>
        <taxon>Theropoda</taxon>
        <taxon>Coelurosauria</taxon>
        <taxon>Aves</taxon>
        <taxon>Neognathae</taxon>
        <taxon>Neoaves</taxon>
        <taxon>Telluraves</taxon>
        <taxon>Strigiformes</taxon>
        <taxon>Strigidae</taxon>
        <taxon>Strix</taxon>
    </lineage>
</organism>
<dbReference type="PANTHER" id="PTHR45615">
    <property type="entry name" value="MYOSIN HEAVY CHAIN, NON-MUSCLE"/>
    <property type="match status" value="1"/>
</dbReference>
<dbReference type="Gene3D" id="4.10.270.10">
    <property type="entry name" value="Myosin, subunit A"/>
    <property type="match status" value="1"/>
</dbReference>
<dbReference type="Gene3D" id="6.20.240.20">
    <property type="match status" value="1"/>
</dbReference>
<proteinExistence type="inferred from homology"/>
<dbReference type="InterPro" id="IPR027417">
    <property type="entry name" value="P-loop_NTPase"/>
</dbReference>